<proteinExistence type="predicted"/>
<gene>
    <name evidence="1" type="ORF">UV12_C0003G0056</name>
</gene>
<organism evidence="1 2">
    <name type="scientific">Candidatus Nomurabacteria bacterium GW2011_GWC2_42_20</name>
    <dbReference type="NCBI Taxonomy" id="1618756"/>
    <lineage>
        <taxon>Bacteria</taxon>
        <taxon>Candidatus Nomuraibacteriota</taxon>
    </lineage>
</organism>
<comment type="caution">
    <text evidence="1">The sequence shown here is derived from an EMBL/GenBank/DDBJ whole genome shotgun (WGS) entry which is preliminary data.</text>
</comment>
<protein>
    <submittedName>
        <fullName evidence="1">Uncharacterized protein</fullName>
    </submittedName>
</protein>
<name>A0A0G0ZHD0_9BACT</name>
<dbReference type="STRING" id="1618756.UV12_C0003G0056"/>
<evidence type="ECO:0000313" key="2">
    <source>
        <dbReference type="Proteomes" id="UP000034704"/>
    </source>
</evidence>
<accession>A0A0G0ZHD0</accession>
<reference evidence="1 2" key="1">
    <citation type="journal article" date="2015" name="Nature">
        <title>rRNA introns, odd ribosomes, and small enigmatic genomes across a large radiation of phyla.</title>
        <authorList>
            <person name="Brown C.T."/>
            <person name="Hug L.A."/>
            <person name="Thomas B.C."/>
            <person name="Sharon I."/>
            <person name="Castelle C.J."/>
            <person name="Singh A."/>
            <person name="Wilkins M.J."/>
            <person name="Williams K.H."/>
            <person name="Banfield J.F."/>
        </authorList>
    </citation>
    <scope>NUCLEOTIDE SEQUENCE [LARGE SCALE GENOMIC DNA]</scope>
</reference>
<dbReference type="Proteomes" id="UP000034704">
    <property type="component" value="Unassembled WGS sequence"/>
</dbReference>
<dbReference type="EMBL" id="LCDG01000003">
    <property type="protein sequence ID" value="KKS48097.1"/>
    <property type="molecule type" value="Genomic_DNA"/>
</dbReference>
<sequence length="75" mass="8430">MRKNSLHSLPLTSRGVSSFKFSQELIEETIQCFREENTEDISPETANEYLNSLSGFFLALADNPSPHPKDENGDV</sequence>
<dbReference type="AlphaFoldDB" id="A0A0G0ZHD0"/>
<evidence type="ECO:0000313" key="1">
    <source>
        <dbReference type="EMBL" id="KKS48097.1"/>
    </source>
</evidence>